<dbReference type="InterPro" id="IPR007226">
    <property type="entry name" value="SRS_dom"/>
</dbReference>
<name>A0A2A9MEF1_BESBE</name>
<organism evidence="3 4">
    <name type="scientific">Besnoitia besnoiti</name>
    <name type="common">Apicomplexan protozoan</name>
    <dbReference type="NCBI Taxonomy" id="94643"/>
    <lineage>
        <taxon>Eukaryota</taxon>
        <taxon>Sar</taxon>
        <taxon>Alveolata</taxon>
        <taxon>Apicomplexa</taxon>
        <taxon>Conoidasida</taxon>
        <taxon>Coccidia</taxon>
        <taxon>Eucoccidiorida</taxon>
        <taxon>Eimeriorina</taxon>
        <taxon>Sarcocystidae</taxon>
        <taxon>Besnoitia</taxon>
    </lineage>
</organism>
<dbReference type="AlphaFoldDB" id="A0A2A9MEF1"/>
<accession>A0A2A9MEF1</accession>
<keyword evidence="4" id="KW-1185">Reference proteome</keyword>
<feature type="compositionally biased region" description="Low complexity" evidence="1">
    <location>
        <begin position="151"/>
        <end position="164"/>
    </location>
</feature>
<evidence type="ECO:0000256" key="1">
    <source>
        <dbReference type="SAM" id="MobiDB-lite"/>
    </source>
</evidence>
<dbReference type="EMBL" id="NWUJ01000002">
    <property type="protein sequence ID" value="PFH36898.1"/>
    <property type="molecule type" value="Genomic_DNA"/>
</dbReference>
<dbReference type="VEuPathDB" id="ToxoDB:BESB_033560"/>
<evidence type="ECO:0000313" key="4">
    <source>
        <dbReference type="Proteomes" id="UP000224006"/>
    </source>
</evidence>
<dbReference type="Proteomes" id="UP000224006">
    <property type="component" value="Chromosome II"/>
</dbReference>
<feature type="domain" description="SRS" evidence="2">
    <location>
        <begin position="22"/>
        <end position="129"/>
    </location>
</feature>
<sequence>MQNMRSLLSYPVYPDNCTKFNDNNVVTLSQANQSVTLKCDSGTSFAPVNFENAFEEGDCNNERTLASLQLTGSTLVQGPSSDGKTPAYTLTVAKLPQDGPIKLCYRCNQAQLDLMRREAEPACIMRITVEADQRVDPELPNSDEAPPSEDSGSTHTSTSQTPTSGAVEEKPSLGSAILSACFLSHFALRVV</sequence>
<dbReference type="InterPro" id="IPR036755">
    <property type="entry name" value="SRS_dom_sf"/>
</dbReference>
<evidence type="ECO:0000259" key="2">
    <source>
        <dbReference type="Pfam" id="PF04092"/>
    </source>
</evidence>
<dbReference type="GeneID" id="40308337"/>
<dbReference type="RefSeq" id="XP_029220907.1">
    <property type="nucleotide sequence ID" value="XM_029361942.1"/>
</dbReference>
<dbReference type="OrthoDB" id="10553643at2759"/>
<protein>
    <submittedName>
        <fullName evidence="3">SAG-related sequence</fullName>
    </submittedName>
</protein>
<dbReference type="GO" id="GO:0016020">
    <property type="term" value="C:membrane"/>
    <property type="evidence" value="ECO:0007669"/>
    <property type="project" value="InterPro"/>
</dbReference>
<dbReference type="KEGG" id="bbes:BESB_033560"/>
<feature type="region of interest" description="Disordered" evidence="1">
    <location>
        <begin position="134"/>
        <end position="170"/>
    </location>
</feature>
<dbReference type="SUPFAM" id="SSF74877">
    <property type="entry name" value="Major surface antigen p30, SAG1"/>
    <property type="match status" value="1"/>
</dbReference>
<comment type="caution">
    <text evidence="3">The sequence shown here is derived from an EMBL/GenBank/DDBJ whole genome shotgun (WGS) entry which is preliminary data.</text>
</comment>
<evidence type="ECO:0000313" key="3">
    <source>
        <dbReference type="EMBL" id="PFH36898.1"/>
    </source>
</evidence>
<dbReference type="Pfam" id="PF04092">
    <property type="entry name" value="SAG"/>
    <property type="match status" value="1"/>
</dbReference>
<proteinExistence type="predicted"/>
<dbReference type="Gene3D" id="2.60.40.1320">
    <property type="entry name" value="SRS domain"/>
    <property type="match status" value="1"/>
</dbReference>
<reference evidence="3 4" key="1">
    <citation type="submission" date="2017-09" db="EMBL/GenBank/DDBJ databases">
        <title>Genome sequencing of Besnoitia besnoiti strain Bb-Ger1.</title>
        <authorList>
            <person name="Schares G."/>
            <person name="Venepally P."/>
            <person name="Lorenzi H.A."/>
        </authorList>
    </citation>
    <scope>NUCLEOTIDE SEQUENCE [LARGE SCALE GENOMIC DNA]</scope>
    <source>
        <strain evidence="3 4">Bb-Ger1</strain>
    </source>
</reference>
<gene>
    <name evidence="3" type="ORF">BESB_033560</name>
</gene>